<dbReference type="EC" id="2.7.7.18" evidence="1"/>
<dbReference type="SUPFAM" id="SSF52374">
    <property type="entry name" value="Nucleotidylyl transferase"/>
    <property type="match status" value="1"/>
</dbReference>
<feature type="non-terminal residue" evidence="1">
    <location>
        <position position="1"/>
    </location>
</feature>
<comment type="caution">
    <text evidence="1">The sequence shown here is derived from an EMBL/GenBank/DDBJ whole genome shotgun (WGS) entry which is preliminary data.</text>
</comment>
<name>A0A844EL75_9LACO</name>
<evidence type="ECO:0000313" key="1">
    <source>
        <dbReference type="EMBL" id="MSE20850.1"/>
    </source>
</evidence>
<dbReference type="EMBL" id="WKKY01000179">
    <property type="protein sequence ID" value="MSE20850.1"/>
    <property type="molecule type" value="Genomic_DNA"/>
</dbReference>
<accession>A0A844EL75</accession>
<dbReference type="Gene3D" id="3.40.50.620">
    <property type="entry name" value="HUPs"/>
    <property type="match status" value="1"/>
</dbReference>
<dbReference type="InterPro" id="IPR014729">
    <property type="entry name" value="Rossmann-like_a/b/a_fold"/>
</dbReference>
<evidence type="ECO:0000313" key="2">
    <source>
        <dbReference type="Proteomes" id="UP000491237"/>
    </source>
</evidence>
<dbReference type="AlphaFoldDB" id="A0A844EL75"/>
<keyword evidence="1" id="KW-0548">Nucleotidyltransferase</keyword>
<reference evidence="1 2" key="1">
    <citation type="submission" date="2019-11" db="EMBL/GenBank/DDBJ databases">
        <title>Draft Genome Sequence of Plant Growth-Promoting Rhizosphere-Associated Bacteria.</title>
        <authorList>
            <person name="Vasilyev I.Y."/>
            <person name="Radchenko V."/>
            <person name="Ilnitskaya E.V."/>
        </authorList>
    </citation>
    <scope>NUCLEOTIDE SEQUENCE [LARGE SCALE GENOMIC DNA]</scope>
    <source>
        <strain evidence="1 2">VRA_07sq_f</strain>
    </source>
</reference>
<organism evidence="1 2">
    <name type="scientific">Lentilactobacillus parabuchneri</name>
    <dbReference type="NCBI Taxonomy" id="152331"/>
    <lineage>
        <taxon>Bacteria</taxon>
        <taxon>Bacillati</taxon>
        <taxon>Bacillota</taxon>
        <taxon>Bacilli</taxon>
        <taxon>Lactobacillales</taxon>
        <taxon>Lactobacillaceae</taxon>
        <taxon>Lentilactobacillus</taxon>
    </lineage>
</organism>
<keyword evidence="1" id="KW-0808">Transferase</keyword>
<sequence>DISSSLIRSKLRQHQSIKYLVPASVERYIKENHLYEK</sequence>
<proteinExistence type="predicted"/>
<dbReference type="Proteomes" id="UP000491237">
    <property type="component" value="Unassembled WGS sequence"/>
</dbReference>
<protein>
    <submittedName>
        <fullName evidence="1">Nicotinate-nucleotide adenylyltransferase</fullName>
        <ecNumber evidence="1">2.7.7.18</ecNumber>
    </submittedName>
</protein>
<gene>
    <name evidence="1" type="primary">nadD</name>
    <name evidence="1" type="ORF">GKC44_06230</name>
</gene>
<dbReference type="GO" id="GO:0004515">
    <property type="term" value="F:nicotinate-nucleotide adenylyltransferase activity"/>
    <property type="evidence" value="ECO:0007669"/>
    <property type="project" value="UniProtKB-EC"/>
</dbReference>